<reference evidence="2 3" key="1">
    <citation type="submission" date="2023-12" db="EMBL/GenBank/DDBJ databases">
        <title>Phenotypic and Genomic Characterization of Methanothermobacter wolfeii Strain BSEL, a CO2-Capturing Archaeon with Minimal Nutrient Requirements.</title>
        <authorList>
            <person name="Ale Enriquez F."/>
            <person name="Ahring B.K."/>
        </authorList>
    </citation>
    <scope>NUCLEOTIDE SEQUENCE [LARGE SCALE GENOMIC DNA]</scope>
    <source>
        <strain evidence="2 3">BSEL-1</strain>
    </source>
</reference>
<organism evidence="2 3">
    <name type="scientific">Methanothermobacter wolfeii</name>
    <name type="common">Methanobacterium wolfei</name>
    <dbReference type="NCBI Taxonomy" id="145261"/>
    <lineage>
        <taxon>Archaea</taxon>
        <taxon>Methanobacteriati</taxon>
        <taxon>Methanobacteriota</taxon>
        <taxon>Methanomada group</taxon>
        <taxon>Methanobacteria</taxon>
        <taxon>Methanobacteriales</taxon>
        <taxon>Methanobacteriaceae</taxon>
        <taxon>Methanothermobacter</taxon>
    </lineage>
</organism>
<evidence type="ECO:0000313" key="2">
    <source>
        <dbReference type="EMBL" id="MEJ8542489.1"/>
    </source>
</evidence>
<proteinExistence type="predicted"/>
<dbReference type="EMBL" id="JAXUHJ010000008">
    <property type="protein sequence ID" value="MEJ8542489.1"/>
    <property type="molecule type" value="Genomic_DNA"/>
</dbReference>
<protein>
    <recommendedName>
        <fullName evidence="4">Zinc-ribbon domain-containing protein</fullName>
    </recommendedName>
</protein>
<evidence type="ECO:0000256" key="1">
    <source>
        <dbReference type="SAM" id="Phobius"/>
    </source>
</evidence>
<sequence>MALKPCRECGGIVSTDASACPHCGAKQGSAAEALCACLCLLGLMIFILGLLSS</sequence>
<keyword evidence="1" id="KW-0472">Membrane</keyword>
<feature type="transmembrane region" description="Helical" evidence="1">
    <location>
        <begin position="31"/>
        <end position="51"/>
    </location>
</feature>
<name>A0ABU8TV50_METWO</name>
<dbReference type="RefSeq" id="WP_340222360.1">
    <property type="nucleotide sequence ID" value="NZ_JAXUHJ010000008.1"/>
</dbReference>
<dbReference type="Proteomes" id="UP001369247">
    <property type="component" value="Unassembled WGS sequence"/>
</dbReference>
<evidence type="ECO:0000313" key="3">
    <source>
        <dbReference type="Proteomes" id="UP001369247"/>
    </source>
</evidence>
<comment type="caution">
    <text evidence="2">The sequence shown here is derived from an EMBL/GenBank/DDBJ whole genome shotgun (WGS) entry which is preliminary data.</text>
</comment>
<accession>A0ABU8TV50</accession>
<gene>
    <name evidence="2" type="ORF">U2150_03150</name>
</gene>
<keyword evidence="3" id="KW-1185">Reference proteome</keyword>
<keyword evidence="1" id="KW-1133">Transmembrane helix</keyword>
<evidence type="ECO:0008006" key="4">
    <source>
        <dbReference type="Google" id="ProtNLM"/>
    </source>
</evidence>
<keyword evidence="1" id="KW-0812">Transmembrane</keyword>